<dbReference type="InterPro" id="IPR034660">
    <property type="entry name" value="DinB/YfiT-like"/>
</dbReference>
<gene>
    <name evidence="2" type="ORF">F4Y08_00995</name>
</gene>
<sequence length="164" mass="18049">MSGNHNPTLRFMFQRGADQIKDLCDGISNADSLKKMPLDHNCINYTIGHMLQSRNNILKTLGVEDFDWPEALADSYSGNIGTTEDALAGAGQGLTLEQLLVKLDESQALIDNALSSRDVEDFPGTRQFFDNPEATAADVVGFMSWHESQHLGQLDVLVQVLRLA</sequence>
<protein>
    <submittedName>
        <fullName evidence="2">DinB family protein</fullName>
    </submittedName>
</protein>
<reference evidence="2" key="1">
    <citation type="submission" date="2019-09" db="EMBL/GenBank/DDBJ databases">
        <title>Characterisation of the sponge microbiome using genome-centric metagenomics.</title>
        <authorList>
            <person name="Engelberts J.P."/>
            <person name="Robbins S.J."/>
            <person name="De Goeij J.M."/>
            <person name="Aranda M."/>
            <person name="Bell S.C."/>
            <person name="Webster N.S."/>
        </authorList>
    </citation>
    <scope>NUCLEOTIDE SEQUENCE</scope>
    <source>
        <strain evidence="2">SB0662_bin_9</strain>
    </source>
</reference>
<name>A0A6B1DR39_9CHLR</name>
<accession>A0A6B1DR39</accession>
<dbReference type="Gene3D" id="1.20.120.450">
    <property type="entry name" value="dinb family like domain"/>
    <property type="match status" value="1"/>
</dbReference>
<evidence type="ECO:0000259" key="1">
    <source>
        <dbReference type="Pfam" id="PF12867"/>
    </source>
</evidence>
<dbReference type="EMBL" id="VXPY01000009">
    <property type="protein sequence ID" value="MYD88904.1"/>
    <property type="molecule type" value="Genomic_DNA"/>
</dbReference>
<feature type="domain" description="DinB-like" evidence="1">
    <location>
        <begin position="16"/>
        <end position="154"/>
    </location>
</feature>
<dbReference type="Pfam" id="PF12867">
    <property type="entry name" value="DinB_2"/>
    <property type="match status" value="1"/>
</dbReference>
<comment type="caution">
    <text evidence="2">The sequence shown here is derived from an EMBL/GenBank/DDBJ whole genome shotgun (WGS) entry which is preliminary data.</text>
</comment>
<proteinExistence type="predicted"/>
<dbReference type="AlphaFoldDB" id="A0A6B1DR39"/>
<dbReference type="InterPro" id="IPR024775">
    <property type="entry name" value="DinB-like"/>
</dbReference>
<organism evidence="2">
    <name type="scientific">Caldilineaceae bacterium SB0662_bin_9</name>
    <dbReference type="NCBI Taxonomy" id="2605258"/>
    <lineage>
        <taxon>Bacteria</taxon>
        <taxon>Bacillati</taxon>
        <taxon>Chloroflexota</taxon>
        <taxon>Caldilineae</taxon>
        <taxon>Caldilineales</taxon>
        <taxon>Caldilineaceae</taxon>
    </lineage>
</organism>
<dbReference type="SUPFAM" id="SSF109854">
    <property type="entry name" value="DinB/YfiT-like putative metalloenzymes"/>
    <property type="match status" value="1"/>
</dbReference>
<evidence type="ECO:0000313" key="2">
    <source>
        <dbReference type="EMBL" id="MYD88904.1"/>
    </source>
</evidence>